<name>A0ABT9JKS3_9PAST</name>
<dbReference type="Proteomes" id="UP001224812">
    <property type="component" value="Unassembled WGS sequence"/>
</dbReference>
<evidence type="ECO:0000313" key="2">
    <source>
        <dbReference type="Proteomes" id="UP001224812"/>
    </source>
</evidence>
<dbReference type="EMBL" id="JASAVS010000010">
    <property type="protein sequence ID" value="MDP8085406.1"/>
    <property type="molecule type" value="Genomic_DNA"/>
</dbReference>
<sequence length="60" mass="6900">MDLQQQDIIDSIVRNNQALTCVAHLLEVADRSRDEPVLGYLSSLLWILSEDCKEKLEELE</sequence>
<organism evidence="1 2">
    <name type="scientific">Phocoenobacter skyensis</name>
    <dbReference type="NCBI Taxonomy" id="97481"/>
    <lineage>
        <taxon>Bacteria</taxon>
        <taxon>Pseudomonadati</taxon>
        <taxon>Pseudomonadota</taxon>
        <taxon>Gammaproteobacteria</taxon>
        <taxon>Pasteurellales</taxon>
        <taxon>Pasteurellaceae</taxon>
        <taxon>Phocoenobacter</taxon>
    </lineage>
</organism>
<comment type="caution">
    <text evidence="1">The sequence shown here is derived from an EMBL/GenBank/DDBJ whole genome shotgun (WGS) entry which is preliminary data.</text>
</comment>
<keyword evidence="2" id="KW-1185">Reference proteome</keyword>
<evidence type="ECO:0000313" key="1">
    <source>
        <dbReference type="EMBL" id="MDP8085406.1"/>
    </source>
</evidence>
<proteinExistence type="predicted"/>
<accession>A0ABT9JKS3</accession>
<dbReference type="RefSeq" id="WP_306383893.1">
    <property type="nucleotide sequence ID" value="NZ_JASAVR010000011.1"/>
</dbReference>
<gene>
    <name evidence="1" type="ORF">QJT92_05635</name>
</gene>
<protein>
    <submittedName>
        <fullName evidence="1">Uncharacterized protein</fullName>
    </submittedName>
</protein>
<reference evidence="1 2" key="1">
    <citation type="journal article" date="2023" name="Front. Microbiol.">
        <title>Phylogeography and host specificity of Pasteurellaceae pathogenic to sea-farmed fish in the north-east Atlantic.</title>
        <authorList>
            <person name="Gulla S."/>
            <person name="Colquhoun D.J."/>
            <person name="Olsen A.B."/>
            <person name="Spilsberg B."/>
            <person name="Lagesen K."/>
            <person name="Aakesson C.P."/>
            <person name="Strom S."/>
            <person name="Manji F."/>
            <person name="Birkbeck T.H."/>
            <person name="Nilsen H.K."/>
        </authorList>
    </citation>
    <scope>NUCLEOTIDE SEQUENCE [LARGE SCALE GENOMIC DNA]</scope>
    <source>
        <strain evidence="1 2">VIO11850</strain>
    </source>
</reference>